<reference evidence="1 2" key="1">
    <citation type="submission" date="2021-01" db="EMBL/GenBank/DDBJ databases">
        <title>Whole genome shotgun sequence of Catellatospora bangladeshensis NBRC 107357.</title>
        <authorList>
            <person name="Komaki H."/>
            <person name="Tamura T."/>
        </authorList>
    </citation>
    <scope>NUCLEOTIDE SEQUENCE [LARGE SCALE GENOMIC DNA]</scope>
    <source>
        <strain evidence="1 2">NBRC 107357</strain>
    </source>
</reference>
<dbReference type="RefSeq" id="WP_203755722.1">
    <property type="nucleotide sequence ID" value="NZ_BONF01000049.1"/>
</dbReference>
<dbReference type="InterPro" id="IPR016024">
    <property type="entry name" value="ARM-type_fold"/>
</dbReference>
<accession>A0A8J3NMU4</accession>
<evidence type="ECO:0000313" key="1">
    <source>
        <dbReference type="EMBL" id="GIF85586.1"/>
    </source>
</evidence>
<organism evidence="1 2">
    <name type="scientific">Catellatospora bangladeshensis</name>
    <dbReference type="NCBI Taxonomy" id="310355"/>
    <lineage>
        <taxon>Bacteria</taxon>
        <taxon>Bacillati</taxon>
        <taxon>Actinomycetota</taxon>
        <taxon>Actinomycetes</taxon>
        <taxon>Micromonosporales</taxon>
        <taxon>Micromonosporaceae</taxon>
        <taxon>Catellatospora</taxon>
    </lineage>
</organism>
<proteinExistence type="predicted"/>
<name>A0A8J3NMU4_9ACTN</name>
<sequence length="490" mass="52427">MEASEHVGGDAPGDRWDVANQLIATTRDARGEDRSRALLALATSPGSWWAALDATLRSQSWHVQDYVPGLTDLVAEGRADLLELVVAGCHHNGRLRGAAVARLRAHDHPVADVLLALRSADWADPVRDAARAACERSLTPDIDPERLLVIADLADAIRDRVRARWLRERLDDLVTRLPDPALTRLLSDARPRVRRHAYRVALAAGRLPVDRLVAAALDDPDNVIRTVCANAAFAAAPDLSVARSLLAARLPLVRSEAVRLLARDGDLAVARAALADPAPVVRLVAQVAVGKAGDDPAACYRELLARAAPEPGAIAGLGETGTAADAELIAPRLAHPAARGRAAAVRALVALDAVRAEQLLPLLRDPSAAVVAQAASALCGVAHEISEPLHELLGAGHPVPVRRAAYRLLLVRDVWRGLAASLRLLATADPVLLAQARSEVDAWPRNPGPRAYRQLTPEVVAELRAAIEQARPVLGDSRAELLHWCLRQDR</sequence>
<protein>
    <recommendedName>
        <fullName evidence="3">HEAT repeat protein</fullName>
    </recommendedName>
</protein>
<keyword evidence="2" id="KW-1185">Reference proteome</keyword>
<gene>
    <name evidence="1" type="ORF">Cba03nite_69350</name>
</gene>
<dbReference type="Proteomes" id="UP000601223">
    <property type="component" value="Unassembled WGS sequence"/>
</dbReference>
<evidence type="ECO:0008006" key="3">
    <source>
        <dbReference type="Google" id="ProtNLM"/>
    </source>
</evidence>
<dbReference type="SUPFAM" id="SSF48371">
    <property type="entry name" value="ARM repeat"/>
    <property type="match status" value="1"/>
</dbReference>
<comment type="caution">
    <text evidence="1">The sequence shown here is derived from an EMBL/GenBank/DDBJ whole genome shotgun (WGS) entry which is preliminary data.</text>
</comment>
<evidence type="ECO:0000313" key="2">
    <source>
        <dbReference type="Proteomes" id="UP000601223"/>
    </source>
</evidence>
<dbReference type="EMBL" id="BONF01000049">
    <property type="protein sequence ID" value="GIF85586.1"/>
    <property type="molecule type" value="Genomic_DNA"/>
</dbReference>
<dbReference type="AlphaFoldDB" id="A0A8J3NMU4"/>